<feature type="region of interest" description="Disordered" evidence="1">
    <location>
        <begin position="1"/>
        <end position="26"/>
    </location>
</feature>
<feature type="compositionally biased region" description="Low complexity" evidence="1">
    <location>
        <begin position="460"/>
        <end position="472"/>
    </location>
</feature>
<protein>
    <submittedName>
        <fullName evidence="4">PX-associated-domain-containing protein</fullName>
    </submittedName>
</protein>
<evidence type="ECO:0000313" key="4">
    <source>
        <dbReference type="EMBL" id="KAK3375862.1"/>
    </source>
</evidence>
<comment type="caution">
    <text evidence="4">The sequence shown here is derived from an EMBL/GenBank/DDBJ whole genome shotgun (WGS) entry which is preliminary data.</text>
</comment>
<feature type="region of interest" description="Disordered" evidence="1">
    <location>
        <begin position="460"/>
        <end position="484"/>
    </location>
</feature>
<dbReference type="InterPro" id="IPR024555">
    <property type="entry name" value="PX-associated"/>
</dbReference>
<evidence type="ECO:0000259" key="2">
    <source>
        <dbReference type="Pfam" id="PF12825"/>
    </source>
</evidence>
<evidence type="ECO:0000313" key="5">
    <source>
        <dbReference type="Proteomes" id="UP001287356"/>
    </source>
</evidence>
<dbReference type="AlphaFoldDB" id="A0AAE0KGT2"/>
<dbReference type="GO" id="GO:0035091">
    <property type="term" value="F:phosphatidylinositol binding"/>
    <property type="evidence" value="ECO:0007669"/>
    <property type="project" value="TreeGrafter"/>
</dbReference>
<evidence type="ECO:0000259" key="3">
    <source>
        <dbReference type="Pfam" id="PF12828"/>
    </source>
</evidence>
<reference evidence="4" key="1">
    <citation type="journal article" date="2023" name="Mol. Phylogenet. Evol.">
        <title>Genome-scale phylogeny and comparative genomics of the fungal order Sordariales.</title>
        <authorList>
            <person name="Hensen N."/>
            <person name="Bonometti L."/>
            <person name="Westerberg I."/>
            <person name="Brannstrom I.O."/>
            <person name="Guillou S."/>
            <person name="Cros-Aarteil S."/>
            <person name="Calhoun S."/>
            <person name="Haridas S."/>
            <person name="Kuo A."/>
            <person name="Mondo S."/>
            <person name="Pangilinan J."/>
            <person name="Riley R."/>
            <person name="LaButti K."/>
            <person name="Andreopoulos B."/>
            <person name="Lipzen A."/>
            <person name="Chen C."/>
            <person name="Yan M."/>
            <person name="Daum C."/>
            <person name="Ng V."/>
            <person name="Clum A."/>
            <person name="Steindorff A."/>
            <person name="Ohm R.A."/>
            <person name="Martin F."/>
            <person name="Silar P."/>
            <person name="Natvig D.O."/>
            <person name="Lalanne C."/>
            <person name="Gautier V."/>
            <person name="Ament-Velasquez S.L."/>
            <person name="Kruys A."/>
            <person name="Hutchinson M.I."/>
            <person name="Powell A.J."/>
            <person name="Barry K."/>
            <person name="Miller A.N."/>
            <person name="Grigoriev I.V."/>
            <person name="Debuchy R."/>
            <person name="Gladieux P."/>
            <person name="Hiltunen Thoren M."/>
            <person name="Johannesson H."/>
        </authorList>
    </citation>
    <scope>NUCLEOTIDE SEQUENCE</scope>
    <source>
        <strain evidence="4">CBS 958.72</strain>
    </source>
</reference>
<feature type="domain" description="PX" evidence="2">
    <location>
        <begin position="195"/>
        <end position="384"/>
    </location>
</feature>
<feature type="region of interest" description="Disordered" evidence="1">
    <location>
        <begin position="537"/>
        <end position="574"/>
    </location>
</feature>
<dbReference type="EMBL" id="JAULSN010000003">
    <property type="protein sequence ID" value="KAK3375862.1"/>
    <property type="molecule type" value="Genomic_DNA"/>
</dbReference>
<dbReference type="Proteomes" id="UP001287356">
    <property type="component" value="Unassembled WGS sequence"/>
</dbReference>
<feature type="domain" description="PX" evidence="2">
    <location>
        <begin position="391"/>
        <end position="535"/>
    </location>
</feature>
<dbReference type="PANTHER" id="PTHR47185:SF2">
    <property type="entry name" value="FUNGAL PROTEIN"/>
    <property type="match status" value="1"/>
</dbReference>
<dbReference type="InterPro" id="IPR024554">
    <property type="entry name" value="LEC1-like_C"/>
</dbReference>
<dbReference type="Pfam" id="PF12825">
    <property type="entry name" value="DUF3818"/>
    <property type="match status" value="2"/>
</dbReference>
<name>A0AAE0KGT2_9PEZI</name>
<reference evidence="4" key="2">
    <citation type="submission" date="2023-06" db="EMBL/GenBank/DDBJ databases">
        <authorList>
            <consortium name="Lawrence Berkeley National Laboratory"/>
            <person name="Haridas S."/>
            <person name="Hensen N."/>
            <person name="Bonometti L."/>
            <person name="Westerberg I."/>
            <person name="Brannstrom I.O."/>
            <person name="Guillou S."/>
            <person name="Cros-Aarteil S."/>
            <person name="Calhoun S."/>
            <person name="Kuo A."/>
            <person name="Mondo S."/>
            <person name="Pangilinan J."/>
            <person name="Riley R."/>
            <person name="Labutti K."/>
            <person name="Andreopoulos B."/>
            <person name="Lipzen A."/>
            <person name="Chen C."/>
            <person name="Yanf M."/>
            <person name="Daum C."/>
            <person name="Ng V."/>
            <person name="Clum A."/>
            <person name="Steindorff A."/>
            <person name="Ohm R."/>
            <person name="Martin F."/>
            <person name="Silar P."/>
            <person name="Natvig D."/>
            <person name="Lalanne C."/>
            <person name="Gautier V."/>
            <person name="Ament-Velasquez S.L."/>
            <person name="Kruys A."/>
            <person name="Hutchinson M.I."/>
            <person name="Powell A.J."/>
            <person name="Barry K."/>
            <person name="Miller A.N."/>
            <person name="Grigoriev I.V."/>
            <person name="Debuchy R."/>
            <person name="Gladieux P."/>
            <person name="Thoren M.H."/>
            <person name="Johannesson H."/>
        </authorList>
    </citation>
    <scope>NUCLEOTIDE SEQUENCE</scope>
    <source>
        <strain evidence="4">CBS 958.72</strain>
    </source>
</reference>
<gene>
    <name evidence="4" type="ORF">B0T24DRAFT_207944</name>
</gene>
<dbReference type="PANTHER" id="PTHR47185">
    <property type="entry name" value="PX DOMAIN-CONTAINING PROTEIN YPR097W"/>
    <property type="match status" value="1"/>
</dbReference>
<accession>A0AAE0KGT2</accession>
<organism evidence="4 5">
    <name type="scientific">Lasiosphaeria ovina</name>
    <dbReference type="NCBI Taxonomy" id="92902"/>
    <lineage>
        <taxon>Eukaryota</taxon>
        <taxon>Fungi</taxon>
        <taxon>Dikarya</taxon>
        <taxon>Ascomycota</taxon>
        <taxon>Pezizomycotina</taxon>
        <taxon>Sordariomycetes</taxon>
        <taxon>Sordariomycetidae</taxon>
        <taxon>Sordariales</taxon>
        <taxon>Lasiosphaeriaceae</taxon>
        <taxon>Lasiosphaeria</taxon>
    </lineage>
</organism>
<feature type="compositionally biased region" description="Low complexity" evidence="1">
    <location>
        <begin position="9"/>
        <end position="26"/>
    </location>
</feature>
<dbReference type="InterPro" id="IPR047168">
    <property type="entry name" value="LEC1-like"/>
</dbReference>
<feature type="domain" description="PX-associated" evidence="3">
    <location>
        <begin position="27"/>
        <end position="151"/>
    </location>
</feature>
<dbReference type="Pfam" id="PF12828">
    <property type="entry name" value="PXB"/>
    <property type="match status" value="1"/>
</dbReference>
<sequence length="753" mass="81814">MAQVVVPDRTSSCASTSRRPAPAAPGTLTSSQLHALLDILTHYEVYAEVELFKDPATISSYGYPFKCDAANGAPVFAADSSAPLLATLLQNVLLPAPGIRDLPLEFWHVRLQGLMVTLAEADLSESYDKGALGSRKTLATAASVIHESLSRGMLGGVPSGPKRNLNGSYDRSRAEDLARAWEDGVHELVHGDLIDELFNCATEQSSLEEHSPAIRAIVDYVIIHLATFLHYVFVLSPEGPYLIKLVENVHRLIPYTMIRQTLRVGNAASMLNGMVKLLLAKMGVGAISNWLGLTQNADDGMNLLQRIISLVLLWDTSEFRKTTDKIEKAKGGPSKEHLAAIKQYIDKSRIEHDRTRESSSNSSSSVIARILEESDPKLLASLSKMQHAQCLEYFSASLEIRDREEITKALCRRNPDLFTQAIKDAVGSFEPMIRALHERIDLREQITAAEEFLTGFISASKPKPKKSASSISESAVEGAKTTGAETRAPAVEDYVNFLWKNKHTLYSWLHQIASKCPEIRDQFHTWANKTIKIFRQSKRATPVPANSPSPSEPATDQATVADDSNAPFNRNQHGGAAGALSSNLQSLFAVLPSETRANVLAAVDAHAAYLSCLEDVSRKRMQEILDNIDITGDPAKGSSARGSPGPRGFSMCGPGIFLSRWQNLLDETVISPGVPKGPLRCGKDVKGSIIQARTVGAPAKGSWDPAALAELGEKEIPNQPNVDIAVSVLGPPFRDLVADLLKIQTETDGVVGR</sequence>
<evidence type="ECO:0000256" key="1">
    <source>
        <dbReference type="SAM" id="MobiDB-lite"/>
    </source>
</evidence>
<proteinExistence type="predicted"/>
<keyword evidence="5" id="KW-1185">Reference proteome</keyword>